<reference evidence="1 2" key="1">
    <citation type="journal article" date="2020" name="Nat. Food">
        <title>A phased Vanilla planifolia genome enables genetic improvement of flavour and production.</title>
        <authorList>
            <person name="Hasing T."/>
            <person name="Tang H."/>
            <person name="Brym M."/>
            <person name="Khazi F."/>
            <person name="Huang T."/>
            <person name="Chambers A.H."/>
        </authorList>
    </citation>
    <scope>NUCLEOTIDE SEQUENCE [LARGE SCALE GENOMIC DNA]</scope>
    <source>
        <tissue evidence="1">Leaf</tissue>
    </source>
</reference>
<keyword evidence="2" id="KW-1185">Reference proteome</keyword>
<proteinExistence type="predicted"/>
<dbReference type="EMBL" id="JADCNL010000005">
    <property type="protein sequence ID" value="KAG0479752.1"/>
    <property type="molecule type" value="Genomic_DNA"/>
</dbReference>
<sequence length="100" mass="11496">MMNKNDVNLNSQAQNSGIHILNVSTQQKSFKDALQDSIWLNRPAVRPPNLDVSSIALADKSFINGTVVKMCYEAMKRRIEFHKFDLKGRLYGGRFYFLFP</sequence>
<gene>
    <name evidence="1" type="ORF">HPP92_010610</name>
</gene>
<name>A0A835UZG0_VANPL</name>
<accession>A0A835UZG0</accession>
<comment type="caution">
    <text evidence="1">The sequence shown here is derived from an EMBL/GenBank/DDBJ whole genome shotgun (WGS) entry which is preliminary data.</text>
</comment>
<protein>
    <submittedName>
        <fullName evidence="1">Uncharacterized protein</fullName>
    </submittedName>
</protein>
<evidence type="ECO:0000313" key="1">
    <source>
        <dbReference type="EMBL" id="KAG0479752.1"/>
    </source>
</evidence>
<organism evidence="1 2">
    <name type="scientific">Vanilla planifolia</name>
    <name type="common">Vanilla</name>
    <dbReference type="NCBI Taxonomy" id="51239"/>
    <lineage>
        <taxon>Eukaryota</taxon>
        <taxon>Viridiplantae</taxon>
        <taxon>Streptophyta</taxon>
        <taxon>Embryophyta</taxon>
        <taxon>Tracheophyta</taxon>
        <taxon>Spermatophyta</taxon>
        <taxon>Magnoliopsida</taxon>
        <taxon>Liliopsida</taxon>
        <taxon>Asparagales</taxon>
        <taxon>Orchidaceae</taxon>
        <taxon>Vanilloideae</taxon>
        <taxon>Vanilleae</taxon>
        <taxon>Vanilla</taxon>
    </lineage>
</organism>
<dbReference type="AlphaFoldDB" id="A0A835UZG0"/>
<evidence type="ECO:0000313" key="2">
    <source>
        <dbReference type="Proteomes" id="UP000636800"/>
    </source>
</evidence>
<dbReference type="Proteomes" id="UP000636800">
    <property type="component" value="Chromosome 5"/>
</dbReference>